<gene>
    <name evidence="1" type="ORF">Vadar_005455</name>
</gene>
<organism evidence="1 2">
    <name type="scientific">Vaccinium darrowii</name>
    <dbReference type="NCBI Taxonomy" id="229202"/>
    <lineage>
        <taxon>Eukaryota</taxon>
        <taxon>Viridiplantae</taxon>
        <taxon>Streptophyta</taxon>
        <taxon>Embryophyta</taxon>
        <taxon>Tracheophyta</taxon>
        <taxon>Spermatophyta</taxon>
        <taxon>Magnoliopsida</taxon>
        <taxon>eudicotyledons</taxon>
        <taxon>Gunneridae</taxon>
        <taxon>Pentapetalae</taxon>
        <taxon>asterids</taxon>
        <taxon>Ericales</taxon>
        <taxon>Ericaceae</taxon>
        <taxon>Vaccinioideae</taxon>
        <taxon>Vaccinieae</taxon>
        <taxon>Vaccinium</taxon>
    </lineage>
</organism>
<accession>A0ACB7YSX5</accession>
<dbReference type="Proteomes" id="UP000828048">
    <property type="component" value="Chromosome 3"/>
</dbReference>
<evidence type="ECO:0000313" key="1">
    <source>
        <dbReference type="EMBL" id="KAH7856772.1"/>
    </source>
</evidence>
<dbReference type="EMBL" id="CM037153">
    <property type="protein sequence ID" value="KAH7856772.1"/>
    <property type="molecule type" value="Genomic_DNA"/>
</dbReference>
<protein>
    <submittedName>
        <fullName evidence="1">Uncharacterized protein</fullName>
    </submittedName>
</protein>
<proteinExistence type="predicted"/>
<comment type="caution">
    <text evidence="1">The sequence shown here is derived from an EMBL/GenBank/DDBJ whole genome shotgun (WGS) entry which is preliminary data.</text>
</comment>
<keyword evidence="2" id="KW-1185">Reference proteome</keyword>
<name>A0ACB7YSX5_9ERIC</name>
<reference evidence="1 2" key="1">
    <citation type="journal article" date="2021" name="Hortic Res">
        <title>High-quality reference genome and annotation aids understanding of berry development for evergreen blueberry (Vaccinium darrowii).</title>
        <authorList>
            <person name="Yu J."/>
            <person name="Hulse-Kemp A.M."/>
            <person name="Babiker E."/>
            <person name="Staton M."/>
        </authorList>
    </citation>
    <scope>NUCLEOTIDE SEQUENCE [LARGE SCALE GENOMIC DNA]</scope>
    <source>
        <strain evidence="2">cv. NJ 8807/NJ 8810</strain>
        <tissue evidence="1">Young leaf</tissue>
    </source>
</reference>
<sequence>MENFVQVPLAINIFSGADSSHENHLVENRGEIQHALRCPNPFDQAGALPTYLGEIPHALPFSIPFDQTGASSNDSPSLGSSENSINGIVQLEESCRFCPLDKILIATKDFDDALVVGTGGFGKVYKGFIDDGATTTIVAIKRLNAESKQGAEEFWTEIKVLSKLRHTHLVSLIGYCNELPEMILVYEYIAILCGRPPVDARLEEEQISLILWTKMHIKKGKLDQIIDPSLNGETTPRSLKYFAKLADKCLHNQTKERPTMAEVVECLEIALVSHERKGRLQKTITKAFQGINLVPKGMNRWWREGKGNSSKHSFPEQVFDYLNQSVHPRFSLAEIRAATNDFDEGLLIEKDSWFRLYMGWMVGGM</sequence>
<evidence type="ECO:0000313" key="2">
    <source>
        <dbReference type="Proteomes" id="UP000828048"/>
    </source>
</evidence>